<dbReference type="OrthoDB" id="9806267at2"/>
<evidence type="ECO:0000256" key="6">
    <source>
        <dbReference type="SAM" id="SignalP"/>
    </source>
</evidence>
<dbReference type="SUPFAM" id="SSF53187">
    <property type="entry name" value="Zn-dependent exopeptidases"/>
    <property type="match status" value="1"/>
</dbReference>
<feature type="chain" id="PRO_5019339594" description="N-acetylmuramoyl-L-alanine amidase" evidence="6">
    <location>
        <begin position="23"/>
        <end position="424"/>
    </location>
</feature>
<evidence type="ECO:0000256" key="2">
    <source>
        <dbReference type="ARBA" id="ARBA00010860"/>
    </source>
</evidence>
<dbReference type="Gene3D" id="3.40.630.40">
    <property type="entry name" value="Zn-dependent exopeptidases"/>
    <property type="match status" value="1"/>
</dbReference>
<dbReference type="Pfam" id="PF11741">
    <property type="entry name" value="AMIN"/>
    <property type="match status" value="1"/>
</dbReference>
<dbReference type="GO" id="GO:0009253">
    <property type="term" value="P:peptidoglycan catabolic process"/>
    <property type="evidence" value="ECO:0007669"/>
    <property type="project" value="InterPro"/>
</dbReference>
<dbReference type="PANTHER" id="PTHR30404:SF6">
    <property type="entry name" value="N-ACETYLMURAMOYL-L-ALANINE AMIDASE AMIB"/>
    <property type="match status" value="1"/>
</dbReference>
<dbReference type="InterPro" id="IPR021731">
    <property type="entry name" value="AMIN_dom"/>
</dbReference>
<accession>A0A451DAG1</accession>
<dbReference type="GO" id="GO:0008745">
    <property type="term" value="F:N-acetylmuramoyl-L-alanine amidase activity"/>
    <property type="evidence" value="ECO:0007669"/>
    <property type="project" value="UniProtKB-EC"/>
</dbReference>
<dbReference type="AlphaFoldDB" id="A0A451DAG1"/>
<keyword evidence="5" id="KW-0961">Cell wall biogenesis/degradation</keyword>
<gene>
    <name evidence="8" type="primary">amiB</name>
    <name evidence="8" type="ORF">ERCIKOCA2762_435</name>
</gene>
<dbReference type="PANTHER" id="PTHR30404">
    <property type="entry name" value="N-ACETYLMURAMOYL-L-ALANINE AMIDASE"/>
    <property type="match status" value="1"/>
</dbReference>
<dbReference type="SMART" id="SM00646">
    <property type="entry name" value="Ami_3"/>
    <property type="match status" value="1"/>
</dbReference>
<dbReference type="GO" id="GO:0071555">
    <property type="term" value="P:cell wall organization"/>
    <property type="evidence" value="ECO:0007669"/>
    <property type="project" value="UniProtKB-KW"/>
</dbReference>
<proteinExistence type="inferred from homology"/>
<evidence type="ECO:0000256" key="1">
    <source>
        <dbReference type="ARBA" id="ARBA00001561"/>
    </source>
</evidence>
<dbReference type="InterPro" id="IPR002508">
    <property type="entry name" value="MurNAc-LAA_cat"/>
</dbReference>
<feature type="domain" description="MurNAc-LAA" evidence="7">
    <location>
        <begin position="245"/>
        <end position="405"/>
    </location>
</feature>
<comment type="similarity">
    <text evidence="2">Belongs to the N-acetylmuramoyl-L-alanine amidase 3 family.</text>
</comment>
<name>A0A451DAG1_9GAMM</name>
<protein>
    <recommendedName>
        <fullName evidence="3">N-acetylmuramoyl-L-alanine amidase</fullName>
        <ecNumber evidence="3">3.5.1.28</ecNumber>
    </recommendedName>
</protein>
<evidence type="ECO:0000313" key="8">
    <source>
        <dbReference type="EMBL" id="VFP83198.1"/>
    </source>
</evidence>
<dbReference type="Proteomes" id="UP000294368">
    <property type="component" value="Chromosome"/>
</dbReference>
<dbReference type="Gene3D" id="2.60.40.3500">
    <property type="match status" value="1"/>
</dbReference>
<reference evidence="8 9" key="1">
    <citation type="submission" date="2019-02" db="EMBL/GenBank/DDBJ databases">
        <authorList>
            <person name="Manzano-Marin A."/>
            <person name="Manzano-Marin A."/>
        </authorList>
    </citation>
    <scope>NUCLEOTIDE SEQUENCE [LARGE SCALE GENOMIC DNA]</scope>
    <source>
        <strain evidence="8 9">ErCikochiana</strain>
    </source>
</reference>
<feature type="signal peptide" evidence="6">
    <location>
        <begin position="1"/>
        <end position="22"/>
    </location>
</feature>
<dbReference type="EMBL" id="LR217715">
    <property type="protein sequence ID" value="VFP83198.1"/>
    <property type="molecule type" value="Genomic_DNA"/>
</dbReference>
<comment type="catalytic activity">
    <reaction evidence="1">
        <text>Hydrolyzes the link between N-acetylmuramoyl residues and L-amino acid residues in certain cell-wall glycopeptides.</text>
        <dbReference type="EC" id="3.5.1.28"/>
    </reaction>
</comment>
<evidence type="ECO:0000259" key="7">
    <source>
        <dbReference type="SMART" id="SM00646"/>
    </source>
</evidence>
<organism evidence="8 9">
    <name type="scientific">Candidatus Erwinia haradaeae</name>
    <dbReference type="NCBI Taxonomy" id="1922217"/>
    <lineage>
        <taxon>Bacteria</taxon>
        <taxon>Pseudomonadati</taxon>
        <taxon>Pseudomonadota</taxon>
        <taxon>Gammaproteobacteria</taxon>
        <taxon>Enterobacterales</taxon>
        <taxon>Erwiniaceae</taxon>
        <taxon>Erwinia</taxon>
    </lineage>
</organism>
<keyword evidence="4 8" id="KW-0378">Hydrolase</keyword>
<dbReference type="EC" id="3.5.1.28" evidence="3"/>
<dbReference type="InterPro" id="IPR050695">
    <property type="entry name" value="N-acetylmuramoyl_amidase_3"/>
</dbReference>
<evidence type="ECO:0000256" key="3">
    <source>
        <dbReference type="ARBA" id="ARBA00011901"/>
    </source>
</evidence>
<keyword evidence="6" id="KW-0732">Signal</keyword>
<evidence type="ECO:0000256" key="5">
    <source>
        <dbReference type="ARBA" id="ARBA00023316"/>
    </source>
</evidence>
<dbReference type="Pfam" id="PF01520">
    <property type="entry name" value="Amidase_3"/>
    <property type="match status" value="1"/>
</dbReference>
<sequence length="424" mass="48466" precursor="true">MLLKYKSWYFIMLFFFLCSSNAANLLDIDVSNSRKLAKIKLVFSAKPVYFIFHLRQPDRIVLDISHSAILCGLPHRFQGKKIVTHIRASINQKTHNTRLVFKVSNGCKMKVMNRYIGARYHVLFTIFLPEVSLKKPFYTKPLGTQAIRQSRTALSKRKHTQEYIRKMIHVDQTLNLHCKSSKIIVAIDAGHGGQDPGAIGRGGLQEKNVTMAIAHKLKQYLDSDPMFTGVMIRHGDNFISVKERSAIAYKKKANILISIHVDSAPNHQASGASAWVLSNRRVDHEMAHYLEVYEKTRECLVKTKKGLQGHTQNDPYLHQVLLDLQFDHSQKVGYSIATTVLAQLQRISPLHKNKPAYASFGVLRSPCVPSLLIEIGFISNPREERLLGSYIYRNKITQSIYHGLHTYFLLHPPSCNRQEQRQRP</sequence>
<dbReference type="CDD" id="cd02696">
    <property type="entry name" value="MurNAc-LAA"/>
    <property type="match status" value="1"/>
</dbReference>
<evidence type="ECO:0000256" key="4">
    <source>
        <dbReference type="ARBA" id="ARBA00022801"/>
    </source>
</evidence>
<dbReference type="GO" id="GO:0030288">
    <property type="term" value="C:outer membrane-bounded periplasmic space"/>
    <property type="evidence" value="ECO:0007669"/>
    <property type="project" value="TreeGrafter"/>
</dbReference>
<evidence type="ECO:0000313" key="9">
    <source>
        <dbReference type="Proteomes" id="UP000294368"/>
    </source>
</evidence>